<reference evidence="1 2" key="1">
    <citation type="journal article" date="2013" name="BMC Genomics">
        <title>Comparative genomics of parasitic silkworm microsporidia reveal an association between genome expansion and host adaptation.</title>
        <authorList>
            <person name="Pan G."/>
            <person name="Xu J."/>
            <person name="Li T."/>
            <person name="Xia Q."/>
            <person name="Liu S.L."/>
            <person name="Zhang G."/>
            <person name="Li S."/>
            <person name="Li C."/>
            <person name="Liu H."/>
            <person name="Yang L."/>
            <person name="Liu T."/>
            <person name="Zhang X."/>
            <person name="Wu Z."/>
            <person name="Fan W."/>
            <person name="Dang X."/>
            <person name="Xiang H."/>
            <person name="Tao M."/>
            <person name="Li Y."/>
            <person name="Hu J."/>
            <person name="Li Z."/>
            <person name="Lin L."/>
            <person name="Luo J."/>
            <person name="Geng L."/>
            <person name="Wang L."/>
            <person name="Long M."/>
            <person name="Wan Y."/>
            <person name="He N."/>
            <person name="Zhang Z."/>
            <person name="Lu C."/>
            <person name="Keeling P.J."/>
            <person name="Wang J."/>
            <person name="Xiang Z."/>
            <person name="Zhou Z."/>
        </authorList>
    </citation>
    <scope>NUCLEOTIDE SEQUENCE [LARGE SCALE GENOMIC DNA]</scope>
    <source>
        <strain evidence="2">CQ1 / CVCC 102059</strain>
    </source>
</reference>
<sequence length="55" mass="6384">MFQSDIPLPLPIPLPYLPFLVSPLKHPPFYKQINLTRKCLITSTCFRDLKKGKDI</sequence>
<protein>
    <submittedName>
        <fullName evidence="1">Uncharacterized protein</fullName>
    </submittedName>
</protein>
<gene>
    <name evidence="1" type="ORF">NBO_42g0014</name>
</gene>
<dbReference type="EMBL" id="KB908950">
    <property type="protein sequence ID" value="EOB14024.1"/>
    <property type="molecule type" value="Genomic_DNA"/>
</dbReference>
<accession>R0M7Q7</accession>
<dbReference type="HOGENOM" id="CLU_3032964_0_0_1"/>
<organism evidence="1 2">
    <name type="scientific">Nosema bombycis (strain CQ1 / CVCC 102059)</name>
    <name type="common">Microsporidian parasite</name>
    <name type="synonym">Pebrine of silkworm</name>
    <dbReference type="NCBI Taxonomy" id="578461"/>
    <lineage>
        <taxon>Eukaryota</taxon>
        <taxon>Fungi</taxon>
        <taxon>Fungi incertae sedis</taxon>
        <taxon>Microsporidia</taxon>
        <taxon>Nosematidae</taxon>
        <taxon>Nosema</taxon>
    </lineage>
</organism>
<keyword evidence="2" id="KW-1185">Reference proteome</keyword>
<proteinExistence type="predicted"/>
<evidence type="ECO:0000313" key="1">
    <source>
        <dbReference type="EMBL" id="EOB14024.1"/>
    </source>
</evidence>
<name>R0M7Q7_NOSB1</name>
<dbReference type="VEuPathDB" id="MicrosporidiaDB:NBO_42g0014"/>
<dbReference type="Proteomes" id="UP000016927">
    <property type="component" value="Unassembled WGS sequence"/>
</dbReference>
<dbReference type="AlphaFoldDB" id="R0M7Q7"/>
<evidence type="ECO:0000313" key="2">
    <source>
        <dbReference type="Proteomes" id="UP000016927"/>
    </source>
</evidence>